<keyword evidence="6" id="KW-1185">Reference proteome</keyword>
<dbReference type="AlphaFoldDB" id="C6LC27"/>
<dbReference type="NCBIfam" id="TIGR03786">
    <property type="entry name" value="strep_pil_rpt"/>
    <property type="match status" value="1"/>
</dbReference>
<dbReference type="eggNOG" id="ENOG502ZZ6N">
    <property type="taxonomic scope" value="Bacteria"/>
</dbReference>
<dbReference type="STRING" id="168384.SAMN05660368_00448"/>
<feature type="signal peptide" evidence="2">
    <location>
        <begin position="1"/>
        <end position="21"/>
    </location>
</feature>
<dbReference type="Gene3D" id="2.60.40.1140">
    <property type="entry name" value="Collagen-binding surface protein Cna, B-type domain"/>
    <property type="match status" value="1"/>
</dbReference>
<name>C6LC27_9FIRM</name>
<evidence type="ECO:0000313" key="5">
    <source>
        <dbReference type="EMBL" id="EET61980.1"/>
    </source>
</evidence>
<dbReference type="OrthoDB" id="2062175at2"/>
<dbReference type="InterPro" id="IPR055382">
    <property type="entry name" value="DUF7601"/>
</dbReference>
<dbReference type="Gene3D" id="2.60.40.3050">
    <property type="match status" value="1"/>
</dbReference>
<sequence length="337" mass="35893">MKMKKLAAIIFSAAMVLNMGAAAMATGEPTQSPTDMKTVTITKNYEATNKGTTSPAETFNFTIANTSVKDAASGVTAANMPTPAIGNVSYTAGEAGSTTKSKDITVTLPEYRSVGVYTYTIKEDQGSTAGVTYRTSDIKLVVTVLQDASGYIRVAAVHTEDEGGNKTNTFNDNEYSAGSLAVKKIVTGNLGDQQKEFAVTVTFTAPEGKTVSEAISYSDGGTDYTIPASAWTSGTATAEINLKHDETVTFTNIPYGVTYTVKEDDYTSDGYKTTYAFGDNNKKIDSASDSVDITNNKNNDKIDTGINLDSMPYIMILALVAVCAVVMFVRKRFSANR</sequence>
<proteinExistence type="predicted"/>
<reference evidence="5" key="1">
    <citation type="submission" date="2009-07" db="EMBL/GenBank/DDBJ databases">
        <authorList>
            <person name="Weinstock G."/>
            <person name="Sodergren E."/>
            <person name="Clifton S."/>
            <person name="Fulton L."/>
            <person name="Fulton B."/>
            <person name="Courtney L."/>
            <person name="Fronick C."/>
            <person name="Harrison M."/>
            <person name="Strong C."/>
            <person name="Farmer C."/>
            <person name="Delahaunty K."/>
            <person name="Markovic C."/>
            <person name="Hall O."/>
            <person name="Minx P."/>
            <person name="Tomlinson C."/>
            <person name="Mitreva M."/>
            <person name="Nelson J."/>
            <person name="Hou S."/>
            <person name="Wollam A."/>
            <person name="Pepin K.H."/>
            <person name="Johnson M."/>
            <person name="Bhonagiri V."/>
            <person name="Nash W.E."/>
            <person name="Warren W."/>
            <person name="Chinwalla A."/>
            <person name="Mardis E.R."/>
            <person name="Wilson R.K."/>
        </authorList>
    </citation>
    <scope>NUCLEOTIDE SEQUENCE [LARGE SCALE GENOMIC DNA]</scope>
    <source>
        <strain evidence="5">DSM 14469</strain>
    </source>
</reference>
<dbReference type="Pfam" id="PF24547">
    <property type="entry name" value="DUF7601"/>
    <property type="match status" value="1"/>
</dbReference>
<dbReference type="InterPro" id="IPR022464">
    <property type="entry name" value="Strep_pil_isopept_link"/>
</dbReference>
<feature type="transmembrane region" description="Helical" evidence="1">
    <location>
        <begin position="311"/>
        <end position="329"/>
    </location>
</feature>
<evidence type="ECO:0000259" key="4">
    <source>
        <dbReference type="Pfam" id="PF24547"/>
    </source>
</evidence>
<evidence type="ECO:0000259" key="3">
    <source>
        <dbReference type="Pfam" id="PF12892"/>
    </source>
</evidence>
<comment type="caution">
    <text evidence="5">The sequence shown here is derived from an EMBL/GenBank/DDBJ whole genome shotgun (WGS) entry which is preliminary data.</text>
</comment>
<feature type="domain" description="Streptococcal pilin isopeptide linkage" evidence="3">
    <location>
        <begin position="40"/>
        <end position="171"/>
    </location>
</feature>
<evidence type="ECO:0000256" key="1">
    <source>
        <dbReference type="SAM" id="Phobius"/>
    </source>
</evidence>
<keyword evidence="1" id="KW-0472">Membrane</keyword>
<organism evidence="5 6">
    <name type="scientific">Marvinbryantia formatexigens DSM 14469</name>
    <dbReference type="NCBI Taxonomy" id="478749"/>
    <lineage>
        <taxon>Bacteria</taxon>
        <taxon>Bacillati</taxon>
        <taxon>Bacillota</taxon>
        <taxon>Clostridia</taxon>
        <taxon>Lachnospirales</taxon>
        <taxon>Lachnospiraceae</taxon>
        <taxon>Marvinbryantia</taxon>
    </lineage>
</organism>
<keyword evidence="1" id="KW-0812">Transmembrane</keyword>
<keyword evidence="2" id="KW-0732">Signal</keyword>
<evidence type="ECO:0000313" key="6">
    <source>
        <dbReference type="Proteomes" id="UP000005561"/>
    </source>
</evidence>
<evidence type="ECO:0000256" key="2">
    <source>
        <dbReference type="SAM" id="SignalP"/>
    </source>
</evidence>
<dbReference type="EMBL" id="ACCL02000004">
    <property type="protein sequence ID" value="EET61980.1"/>
    <property type="molecule type" value="Genomic_DNA"/>
</dbReference>
<dbReference type="Pfam" id="PF12892">
    <property type="entry name" value="FctA"/>
    <property type="match status" value="1"/>
</dbReference>
<protein>
    <submittedName>
        <fullName evidence="5">Pilin isopeptide linkage domain protein</fullName>
    </submittedName>
</protein>
<accession>C6LC27</accession>
<feature type="chain" id="PRO_5038396313" evidence="2">
    <location>
        <begin position="22"/>
        <end position="337"/>
    </location>
</feature>
<dbReference type="Proteomes" id="UP000005561">
    <property type="component" value="Unassembled WGS sequence"/>
</dbReference>
<gene>
    <name evidence="5" type="ORF">BRYFOR_06174</name>
</gene>
<dbReference type="RefSeq" id="WP_006860969.1">
    <property type="nucleotide sequence ID" value="NZ_ACCL02000004.1"/>
</dbReference>
<feature type="domain" description="DUF7601" evidence="4">
    <location>
        <begin position="178"/>
        <end position="297"/>
    </location>
</feature>
<dbReference type="InterPro" id="IPR038174">
    <property type="entry name" value="Strep_pil_link_sf"/>
</dbReference>
<keyword evidence="1" id="KW-1133">Transmembrane helix</keyword>